<dbReference type="AlphaFoldDB" id="A0A8K0SHM7"/>
<feature type="compositionally biased region" description="Polar residues" evidence="1">
    <location>
        <begin position="428"/>
        <end position="446"/>
    </location>
</feature>
<feature type="compositionally biased region" description="Basic and acidic residues" evidence="1">
    <location>
        <begin position="394"/>
        <end position="406"/>
    </location>
</feature>
<accession>A0A8K0SHM7</accession>
<dbReference type="OrthoDB" id="37659at2759"/>
<evidence type="ECO:0000313" key="3">
    <source>
        <dbReference type="Proteomes" id="UP000813444"/>
    </source>
</evidence>
<protein>
    <submittedName>
        <fullName evidence="2">Uncharacterized protein</fullName>
    </submittedName>
</protein>
<gene>
    <name evidence="2" type="ORF">B0I35DRAFT_465552</name>
</gene>
<feature type="compositionally biased region" description="Polar residues" evidence="1">
    <location>
        <begin position="558"/>
        <end position="591"/>
    </location>
</feature>
<organism evidence="2 3">
    <name type="scientific">Stachybotrys elegans</name>
    <dbReference type="NCBI Taxonomy" id="80388"/>
    <lineage>
        <taxon>Eukaryota</taxon>
        <taxon>Fungi</taxon>
        <taxon>Dikarya</taxon>
        <taxon>Ascomycota</taxon>
        <taxon>Pezizomycotina</taxon>
        <taxon>Sordariomycetes</taxon>
        <taxon>Hypocreomycetidae</taxon>
        <taxon>Hypocreales</taxon>
        <taxon>Stachybotryaceae</taxon>
        <taxon>Stachybotrys</taxon>
    </lineage>
</organism>
<evidence type="ECO:0000256" key="1">
    <source>
        <dbReference type="SAM" id="MobiDB-lite"/>
    </source>
</evidence>
<feature type="region of interest" description="Disordered" evidence="1">
    <location>
        <begin position="96"/>
        <end position="122"/>
    </location>
</feature>
<proteinExistence type="predicted"/>
<feature type="non-terminal residue" evidence="2">
    <location>
        <position position="1"/>
    </location>
</feature>
<feature type="region of interest" description="Disordered" evidence="1">
    <location>
        <begin position="379"/>
        <end position="612"/>
    </location>
</feature>
<evidence type="ECO:0000313" key="2">
    <source>
        <dbReference type="EMBL" id="KAH7303720.1"/>
    </source>
</evidence>
<feature type="compositionally biased region" description="Polar residues" evidence="1">
    <location>
        <begin position="507"/>
        <end position="546"/>
    </location>
</feature>
<name>A0A8K0SHM7_9HYPO</name>
<keyword evidence="3" id="KW-1185">Reference proteome</keyword>
<feature type="compositionally biased region" description="Polar residues" evidence="1">
    <location>
        <begin position="598"/>
        <end position="612"/>
    </location>
</feature>
<comment type="caution">
    <text evidence="2">The sequence shown here is derived from an EMBL/GenBank/DDBJ whole genome shotgun (WGS) entry which is preliminary data.</text>
</comment>
<sequence>MRIDGYAGDDWSYAGYLYQILSGISLAQCIAHLEKQVETRRKRYAPNSIPEEQLVASRDAIAQHTSRPVNQRFNPIDHNIRGLAPKFKELPVEQWNPHTDYKRPPPRAPKAHSPKAPEAGPPRWEIRTTTFFQELPTSEEGWMAKRKQVGLVTQDHILEAADILETCVIPSMLVESATSMVESHQGDLLHTFATTCGGLMVKGKFQQNLTHFMSLVFIATCCVALKYGHPPHLVYSAQREFNGAFRGKKCEAGEKRLDMDRSAVLWLLKEMQRQFRRGLQHRAFELFLNAGRPLSFYTECPKKEEENAEFTEKIPLPCRVPKEVQASLPFWIPYFVTLWTGWSYTEVCKALEVDLLAEQKDFDQIRYAHTSRKLYIPVETDPTNTLSPRPPAEPFHHIDEPDKSSDDGESGSDATSLGADVSTGFHPINTSSKHCRGHSTTGQPLDTSRGKRRKLWKAQSGIAGLEQQQTRSYTEPPPDANIEETSSPSHHSLPLGRGPEAAIGPTFIQQASRSTSQPPIAQNKASVNTEPAPDTNTEETSSSSQHALPPGHGPVAYTTATIDPTLVRHTSSNADQYPSENTGTLALSVSPLTPPGEWTQQSRTSQDQGSPF</sequence>
<reference evidence="2" key="1">
    <citation type="journal article" date="2021" name="Nat. Commun.">
        <title>Genetic determinants of endophytism in the Arabidopsis root mycobiome.</title>
        <authorList>
            <person name="Mesny F."/>
            <person name="Miyauchi S."/>
            <person name="Thiergart T."/>
            <person name="Pickel B."/>
            <person name="Atanasova L."/>
            <person name="Karlsson M."/>
            <person name="Huettel B."/>
            <person name="Barry K.W."/>
            <person name="Haridas S."/>
            <person name="Chen C."/>
            <person name="Bauer D."/>
            <person name="Andreopoulos W."/>
            <person name="Pangilinan J."/>
            <person name="LaButti K."/>
            <person name="Riley R."/>
            <person name="Lipzen A."/>
            <person name="Clum A."/>
            <person name="Drula E."/>
            <person name="Henrissat B."/>
            <person name="Kohler A."/>
            <person name="Grigoriev I.V."/>
            <person name="Martin F.M."/>
            <person name="Hacquard S."/>
        </authorList>
    </citation>
    <scope>NUCLEOTIDE SEQUENCE</scope>
    <source>
        <strain evidence="2">MPI-CAGE-CH-0235</strain>
    </source>
</reference>
<dbReference type="Proteomes" id="UP000813444">
    <property type="component" value="Unassembled WGS sequence"/>
</dbReference>
<dbReference type="EMBL" id="JAGPNK010000029">
    <property type="protein sequence ID" value="KAH7303720.1"/>
    <property type="molecule type" value="Genomic_DNA"/>
</dbReference>